<protein>
    <submittedName>
        <fullName evidence="9">Dihydroxy-acid dehydratase</fullName>
    </submittedName>
</protein>
<dbReference type="NCBIfam" id="NF004784">
    <property type="entry name" value="PRK06131.1"/>
    <property type="match status" value="1"/>
</dbReference>
<evidence type="ECO:0000256" key="6">
    <source>
        <dbReference type="SAM" id="Coils"/>
    </source>
</evidence>
<dbReference type="InterPro" id="IPR037237">
    <property type="entry name" value="IlvD/EDD_N"/>
</dbReference>
<evidence type="ECO:0000256" key="2">
    <source>
        <dbReference type="ARBA" id="ARBA00022723"/>
    </source>
</evidence>
<feature type="domain" description="Dihydroxy-acid/6-phosphogluconate dehydratase C-terminal" evidence="8">
    <location>
        <begin position="442"/>
        <end position="646"/>
    </location>
</feature>
<dbReference type="InterPro" id="IPR042096">
    <property type="entry name" value="Dihydro-acid_dehy_C"/>
</dbReference>
<keyword evidence="6" id="KW-0175">Coiled coil</keyword>
<gene>
    <name evidence="9" type="ORF">SUNI508_09446</name>
</gene>
<accession>A0ABR2UQ40</accession>
<dbReference type="Pfam" id="PF24877">
    <property type="entry name" value="ILV_EDD_C"/>
    <property type="match status" value="1"/>
</dbReference>
<evidence type="ECO:0000256" key="1">
    <source>
        <dbReference type="ARBA" id="ARBA00006486"/>
    </source>
</evidence>
<dbReference type="InterPro" id="IPR052352">
    <property type="entry name" value="Sugar_Degrad_Dehydratases"/>
</dbReference>
<dbReference type="Pfam" id="PF00920">
    <property type="entry name" value="ILVD_EDD_N"/>
    <property type="match status" value="1"/>
</dbReference>
<evidence type="ECO:0000256" key="4">
    <source>
        <dbReference type="ARBA" id="ARBA00023014"/>
    </source>
</evidence>
<dbReference type="SUPFAM" id="SSF143975">
    <property type="entry name" value="IlvD/EDD N-terminal domain-like"/>
    <property type="match status" value="1"/>
</dbReference>
<comment type="caution">
    <text evidence="9">The sequence shown here is derived from an EMBL/GenBank/DDBJ whole genome shotgun (WGS) entry which is preliminary data.</text>
</comment>
<feature type="domain" description="Dihydroxy-acid/6-phosphogluconate dehydratase N-terminal" evidence="7">
    <location>
        <begin position="117"/>
        <end position="431"/>
    </location>
</feature>
<dbReference type="SUPFAM" id="SSF52016">
    <property type="entry name" value="LeuD/IlvD-like"/>
    <property type="match status" value="1"/>
</dbReference>
<proteinExistence type="inferred from homology"/>
<evidence type="ECO:0000313" key="10">
    <source>
        <dbReference type="Proteomes" id="UP001408356"/>
    </source>
</evidence>
<dbReference type="InterPro" id="IPR020558">
    <property type="entry name" value="DiOHA_6PGluconate_deHydtase_CS"/>
</dbReference>
<dbReference type="InterPro" id="IPR000581">
    <property type="entry name" value="ILV_EDD_N"/>
</dbReference>
<dbReference type="EMBL" id="JARVKF010000404">
    <property type="protein sequence ID" value="KAK9416748.1"/>
    <property type="molecule type" value="Genomic_DNA"/>
</dbReference>
<dbReference type="Proteomes" id="UP001408356">
    <property type="component" value="Unassembled WGS sequence"/>
</dbReference>
<keyword evidence="3" id="KW-0408">Iron</keyword>
<keyword evidence="5" id="KW-0456">Lyase</keyword>
<dbReference type="InterPro" id="IPR056740">
    <property type="entry name" value="ILV_EDD_C"/>
</dbReference>
<evidence type="ECO:0000259" key="8">
    <source>
        <dbReference type="Pfam" id="PF24877"/>
    </source>
</evidence>
<keyword evidence="4" id="KW-0411">Iron-sulfur</keyword>
<reference evidence="9 10" key="1">
    <citation type="journal article" date="2024" name="J. Plant Pathol.">
        <title>Sequence and assembly of the genome of Seiridium unicorne, isolate CBS 538.82, causal agent of cypress canker disease.</title>
        <authorList>
            <person name="Scali E."/>
            <person name="Rocca G.D."/>
            <person name="Danti R."/>
            <person name="Garbelotto M."/>
            <person name="Barberini S."/>
            <person name="Baroncelli R."/>
            <person name="Emiliani G."/>
        </authorList>
    </citation>
    <scope>NUCLEOTIDE SEQUENCE [LARGE SCALE GENOMIC DNA]</scope>
    <source>
        <strain evidence="9 10">BM-138-508</strain>
    </source>
</reference>
<keyword evidence="10" id="KW-1185">Reference proteome</keyword>
<evidence type="ECO:0000259" key="7">
    <source>
        <dbReference type="Pfam" id="PF00920"/>
    </source>
</evidence>
<comment type="similarity">
    <text evidence="1">Belongs to the IlvD/Edd family.</text>
</comment>
<evidence type="ECO:0000256" key="5">
    <source>
        <dbReference type="ARBA" id="ARBA00023239"/>
    </source>
</evidence>
<name>A0ABR2UQ40_9PEZI</name>
<dbReference type="NCBIfam" id="NF009560">
    <property type="entry name" value="PRK13017.1"/>
    <property type="match status" value="1"/>
</dbReference>
<feature type="coiled-coil region" evidence="6">
    <location>
        <begin position="37"/>
        <end position="71"/>
    </location>
</feature>
<evidence type="ECO:0000256" key="3">
    <source>
        <dbReference type="ARBA" id="ARBA00023004"/>
    </source>
</evidence>
<organism evidence="9 10">
    <name type="scientific">Seiridium unicorne</name>
    <dbReference type="NCBI Taxonomy" id="138068"/>
    <lineage>
        <taxon>Eukaryota</taxon>
        <taxon>Fungi</taxon>
        <taxon>Dikarya</taxon>
        <taxon>Ascomycota</taxon>
        <taxon>Pezizomycotina</taxon>
        <taxon>Sordariomycetes</taxon>
        <taxon>Xylariomycetidae</taxon>
        <taxon>Amphisphaeriales</taxon>
        <taxon>Sporocadaceae</taxon>
        <taxon>Seiridium</taxon>
    </lineage>
</organism>
<keyword evidence="2" id="KW-0479">Metal-binding</keyword>
<dbReference type="PANTHER" id="PTHR43183:SF1">
    <property type="entry name" value="HYPOTHETICAL DIHYDROXY-ACID DEHYDRATASE (EUROFUNG)-RELATED"/>
    <property type="match status" value="1"/>
</dbReference>
<evidence type="ECO:0000313" key="9">
    <source>
        <dbReference type="EMBL" id="KAK9416748.1"/>
    </source>
</evidence>
<dbReference type="PANTHER" id="PTHR43183">
    <property type="entry name" value="HYPOTHETICAL DIHYDROXYACID DEHYDRATASE (EUROFUNG)-RELATED"/>
    <property type="match status" value="1"/>
</dbReference>
<sequence>MPSFATGPEASRCNTACGSCSSNCTDRAAGDIEDLDKSELLELIKAKNEELKGTKNALRVVQAQVKKLSSNTDAIRSEKPLRSADWFGRKDDPDMTALYVERYLNYGYTREELCSGKPIIGIAQSGSDLAPCNRHHIELAKRVREGIRTAGAIAFEFPTHPIQETGRRPTASLDRNLAAMALAEVLSGYPLDGVVLLTGCDKTTPAFLMAAAQVNIPAICLNVGPMLNGWSRGARIGSGTVVWKARELHTAGDIDDDQFVDMVADGTPSPGHCNTMGTALTMNTLTEALGMSLPGSAAIPAPYRQRLHAAYETGVRIVEMVRQDIRPRDIMTRQAFENAIVVNSAIGGSTNAPIHLIAVAAHLGVALDLDDWDTLGYHVPLIVNMQPAGEMLSEDYYHAGGLPAVLADLIEAGKLPHPAAMTVNGKSIGQNAAGKTTWDRRTIKPLSNPLKTDAGFLHLRGNLFNSAIMKMSVVSPEFRKDFLQNPTDPNAFECQVAVFDGPEDYKERLETADVDKRTILIMRGVGPLGYPGAAEVVNMHPPSRLLKQGVRALPCIGDGRQSGTSGSPSILNASPEAAAGGNLALIRDRDMVRVDLNQRRVDLLVSEEELSARRVELAARGGYHGPPSQTYWQDVHRREVTGLDEGMVMKRSVQFQNIAENCPMPRDNH</sequence>
<dbReference type="Gene3D" id="3.50.30.80">
    <property type="entry name" value="IlvD/EDD C-terminal domain-like"/>
    <property type="match status" value="1"/>
</dbReference>
<dbReference type="PROSITE" id="PS00886">
    <property type="entry name" value="ILVD_EDD_1"/>
    <property type="match status" value="1"/>
</dbReference>